<proteinExistence type="inferred from homology"/>
<dbReference type="Pfam" id="PF00270">
    <property type="entry name" value="DEAD"/>
    <property type="match status" value="1"/>
</dbReference>
<comment type="caution">
    <text evidence="9">The sequence shown here is derived from an EMBL/GenBank/DDBJ whole genome shotgun (WGS) entry which is preliminary data.</text>
</comment>
<dbReference type="Gene3D" id="3.40.50.300">
    <property type="entry name" value="P-loop containing nucleotide triphosphate hydrolases"/>
    <property type="match status" value="2"/>
</dbReference>
<evidence type="ECO:0000259" key="8">
    <source>
        <dbReference type="PROSITE" id="PS51194"/>
    </source>
</evidence>
<dbReference type="PANTHER" id="PTHR12131">
    <property type="entry name" value="ATP-DEPENDENT RNA AND DNA HELICASE"/>
    <property type="match status" value="1"/>
</dbReference>
<evidence type="ECO:0000256" key="1">
    <source>
        <dbReference type="ARBA" id="ARBA00010140"/>
    </source>
</evidence>
<dbReference type="Pfam" id="PF26090">
    <property type="entry name" value="SH3_HelY"/>
    <property type="match status" value="1"/>
</dbReference>
<dbReference type="InterPro" id="IPR012961">
    <property type="entry name" value="Ski2/MTR4_C"/>
</dbReference>
<dbReference type="InterPro" id="IPR014001">
    <property type="entry name" value="Helicase_ATP-bd"/>
</dbReference>
<feature type="domain" description="Helicase ATP-binding" evidence="7">
    <location>
        <begin position="32"/>
        <end position="190"/>
    </location>
</feature>
<dbReference type="SMART" id="SM01142">
    <property type="entry name" value="DSHCT"/>
    <property type="match status" value="1"/>
</dbReference>
<accession>A0A5C7Y5V4</accession>
<evidence type="ECO:0000256" key="6">
    <source>
        <dbReference type="ARBA" id="ARBA00067911"/>
    </source>
</evidence>
<dbReference type="SMART" id="SM00487">
    <property type="entry name" value="DEXDc"/>
    <property type="match status" value="1"/>
</dbReference>
<evidence type="ECO:0000313" key="9">
    <source>
        <dbReference type="EMBL" id="TXI56962.1"/>
    </source>
</evidence>
<dbReference type="PROSITE" id="PS51194">
    <property type="entry name" value="HELICASE_CTER"/>
    <property type="match status" value="1"/>
</dbReference>
<keyword evidence="2" id="KW-0547">Nucleotide-binding</keyword>
<name>A0A5C7Y5V4_9MYCO</name>
<evidence type="ECO:0000256" key="3">
    <source>
        <dbReference type="ARBA" id="ARBA00022801"/>
    </source>
</evidence>
<dbReference type="InterPro" id="IPR027417">
    <property type="entry name" value="P-loop_NTPase"/>
</dbReference>
<evidence type="ECO:0000313" key="10">
    <source>
        <dbReference type="Proteomes" id="UP000321797"/>
    </source>
</evidence>
<dbReference type="CDD" id="cd18795">
    <property type="entry name" value="SF2_C_Ski2"/>
    <property type="match status" value="1"/>
</dbReference>
<keyword evidence="3" id="KW-0378">Hydrolase</keyword>
<dbReference type="Pfam" id="PF08148">
    <property type="entry name" value="DSHCT"/>
    <property type="match status" value="1"/>
</dbReference>
<feature type="domain" description="Helicase C-terminal" evidence="8">
    <location>
        <begin position="276"/>
        <end position="480"/>
    </location>
</feature>
<reference evidence="9 10" key="1">
    <citation type="submission" date="2018-09" db="EMBL/GenBank/DDBJ databases">
        <title>Metagenome Assembled Genomes from an Advanced Water Purification Facility.</title>
        <authorList>
            <person name="Stamps B.W."/>
            <person name="Spear J.R."/>
        </authorList>
    </citation>
    <scope>NUCLEOTIDE SEQUENCE [LARGE SCALE GENOMIC DNA]</scope>
    <source>
        <strain evidence="9">Bin_29_2</strain>
    </source>
</reference>
<sequence>MSDSPQRAGGSELSRFAAELPFGLDGFQRRACAALEEGRGVLVCAPTGAGKTVVGEFAVHLALAGGGKCFYTTPIKALSNQKHTDLVARYGKERVGLLTGDLSVNSGAPVVVMTTEVLRNMLYANSPALQGLSHVVMDEVHFLADRMRGAVWEEVILHLPEEVRLISLSATVSNAEEFGGWIQTVRGDTTVVVDEHRPVPLWQHMMVGKRLFDLFESRPDAGAGGRPRVDPALLRHIAHRREAERLTDWGSARRTRHGGSSGRIDRPTYRPPMRPDVIAVLNSAGLLPVITFVFSRAGCDAAVKQCLRSPLRLTTEAERARIAEVIDHRCGDLADDDLDVLGYYEWREALLRGLAAHHAGLLPVFRHTVEELFAAGLVKAVFATETLALGINMPARTVVLERLVKFNGEQHAALTPGEYTQLTGRAGRRGIDVEGHAVVLWHPSESTADPDQVAGLASTRTFPLRSSFAPSYNMTINLVQHMGPEQAHQLLEQSFAQFQADRSVVGLVRSAERGERTLDEIAAEIGGRDSAVLDYARLRAKISERERAQARASRLARRQAAGEALSALRRGDIITLSNGRRGGLAVVLQADRESDEPRPLVLTEHRWAGRISSADYSGAVPPLGTMSLPKRVEHRQPRVRRDLASALRSAAAGLVVPSSRGRRGDNAHDGPVDPELAALRQRMRDHPVHDMADREVQVRVAERYLRVEADNAQLRRKVEAATNSLARTFDRIVGLLSERGFISDGSGEGDPTVTDDGRMLARIYSESDLLVAECLRSGAWHGLKPPELAAVVSSVLFETRGADGPGGPPTLQAPTEPVRRALQQTRKLSAALRADERRHGINPTREPDDGFVAAVYRWARSGDLASALAASDAAGGGSPLSAGDFVRWCRQVLDLLDQLRNAAPSPELQATAKQAIDTVLRGVVAVDAG</sequence>
<organism evidence="9 10">
    <name type="scientific">Mycolicibacter arupensis</name>
    <dbReference type="NCBI Taxonomy" id="342002"/>
    <lineage>
        <taxon>Bacteria</taxon>
        <taxon>Bacillati</taxon>
        <taxon>Actinomycetota</taxon>
        <taxon>Actinomycetes</taxon>
        <taxon>Mycobacteriales</taxon>
        <taxon>Mycobacteriaceae</taxon>
        <taxon>Mycolicibacter</taxon>
    </lineage>
</organism>
<dbReference type="GO" id="GO:0005524">
    <property type="term" value="F:ATP binding"/>
    <property type="evidence" value="ECO:0007669"/>
    <property type="project" value="UniProtKB-KW"/>
</dbReference>
<dbReference type="InterPro" id="IPR011545">
    <property type="entry name" value="DEAD/DEAH_box_helicase_dom"/>
</dbReference>
<dbReference type="GO" id="GO:0070478">
    <property type="term" value="P:nuclear-transcribed mRNA catabolic process, 3'-5' exonucleolytic nonsense-mediated decay"/>
    <property type="evidence" value="ECO:0007669"/>
    <property type="project" value="TreeGrafter"/>
</dbReference>
<evidence type="ECO:0000256" key="4">
    <source>
        <dbReference type="ARBA" id="ARBA00022806"/>
    </source>
</evidence>
<keyword evidence="5" id="KW-0067">ATP-binding</keyword>
<dbReference type="RefSeq" id="WP_276760129.1">
    <property type="nucleotide sequence ID" value="NZ_SSGD01000043.1"/>
</dbReference>
<dbReference type="EMBL" id="SSGD01000043">
    <property type="protein sequence ID" value="TXI56962.1"/>
    <property type="molecule type" value="Genomic_DNA"/>
</dbReference>
<dbReference type="GO" id="GO:0004386">
    <property type="term" value="F:helicase activity"/>
    <property type="evidence" value="ECO:0007669"/>
    <property type="project" value="UniProtKB-KW"/>
</dbReference>
<dbReference type="SMART" id="SM00490">
    <property type="entry name" value="HELICc"/>
    <property type="match status" value="1"/>
</dbReference>
<dbReference type="GO" id="GO:0003676">
    <property type="term" value="F:nucleic acid binding"/>
    <property type="evidence" value="ECO:0007669"/>
    <property type="project" value="InterPro"/>
</dbReference>
<protein>
    <recommendedName>
        <fullName evidence="6">Probable helicase HelY</fullName>
    </recommendedName>
</protein>
<evidence type="ECO:0000256" key="2">
    <source>
        <dbReference type="ARBA" id="ARBA00022741"/>
    </source>
</evidence>
<dbReference type="GO" id="GO:0055087">
    <property type="term" value="C:Ski complex"/>
    <property type="evidence" value="ECO:0007669"/>
    <property type="project" value="TreeGrafter"/>
</dbReference>
<dbReference type="InterPro" id="IPR058621">
    <property type="entry name" value="SH3_HelY"/>
</dbReference>
<keyword evidence="4 9" id="KW-0347">Helicase</keyword>
<dbReference type="AlphaFoldDB" id="A0A5C7Y5V4"/>
<evidence type="ECO:0000259" key="7">
    <source>
        <dbReference type="PROSITE" id="PS51192"/>
    </source>
</evidence>
<dbReference type="Proteomes" id="UP000321797">
    <property type="component" value="Unassembled WGS sequence"/>
</dbReference>
<dbReference type="InterPro" id="IPR001650">
    <property type="entry name" value="Helicase_C-like"/>
</dbReference>
<dbReference type="SUPFAM" id="SSF52540">
    <property type="entry name" value="P-loop containing nucleoside triphosphate hydrolases"/>
    <property type="match status" value="1"/>
</dbReference>
<dbReference type="Pfam" id="PF00271">
    <property type="entry name" value="Helicase_C"/>
    <property type="match status" value="1"/>
</dbReference>
<evidence type="ECO:0000256" key="5">
    <source>
        <dbReference type="ARBA" id="ARBA00022840"/>
    </source>
</evidence>
<gene>
    <name evidence="9" type="ORF">E6Q54_09160</name>
</gene>
<dbReference type="InterPro" id="IPR050699">
    <property type="entry name" value="RNA-DNA_Helicase"/>
</dbReference>
<dbReference type="GO" id="GO:0016787">
    <property type="term" value="F:hydrolase activity"/>
    <property type="evidence" value="ECO:0007669"/>
    <property type="project" value="UniProtKB-KW"/>
</dbReference>
<dbReference type="PROSITE" id="PS51192">
    <property type="entry name" value="HELICASE_ATP_BIND_1"/>
    <property type="match status" value="1"/>
</dbReference>
<dbReference type="FunFam" id="1.10.3380.30:FF:000012">
    <property type="entry name" value="Probable helicase HelY"/>
    <property type="match status" value="1"/>
</dbReference>
<dbReference type="Gene3D" id="1.10.3380.30">
    <property type="match status" value="1"/>
</dbReference>
<dbReference type="PANTHER" id="PTHR12131:SF1">
    <property type="entry name" value="ATP-DEPENDENT RNA HELICASE SUPV3L1, MITOCHONDRIAL-RELATED"/>
    <property type="match status" value="1"/>
</dbReference>
<comment type="similarity">
    <text evidence="1">Belongs to the helicase family. SKI2 subfamily.</text>
</comment>